<keyword evidence="3" id="KW-1185">Reference proteome</keyword>
<reference evidence="2" key="1">
    <citation type="journal article" date="2022" name="bioRxiv">
        <title>Sequencing and chromosome-scale assembly of the giantPleurodeles waltlgenome.</title>
        <authorList>
            <person name="Brown T."/>
            <person name="Elewa A."/>
            <person name="Iarovenko S."/>
            <person name="Subramanian E."/>
            <person name="Araus A.J."/>
            <person name="Petzold A."/>
            <person name="Susuki M."/>
            <person name="Suzuki K.-i.T."/>
            <person name="Hayashi T."/>
            <person name="Toyoda A."/>
            <person name="Oliveira C."/>
            <person name="Osipova E."/>
            <person name="Leigh N.D."/>
            <person name="Simon A."/>
            <person name="Yun M.H."/>
        </authorList>
    </citation>
    <scope>NUCLEOTIDE SEQUENCE</scope>
    <source>
        <strain evidence="2">20211129_DDA</strain>
        <tissue evidence="2">Liver</tissue>
    </source>
</reference>
<gene>
    <name evidence="2" type="ORF">NDU88_008082</name>
</gene>
<evidence type="ECO:0000313" key="3">
    <source>
        <dbReference type="Proteomes" id="UP001066276"/>
    </source>
</evidence>
<dbReference type="Proteomes" id="UP001066276">
    <property type="component" value="Chromosome 7"/>
</dbReference>
<feature type="compositionally biased region" description="Basic residues" evidence="1">
    <location>
        <begin position="68"/>
        <end position="82"/>
    </location>
</feature>
<name>A0AAV7PQN1_PLEWA</name>
<evidence type="ECO:0000313" key="2">
    <source>
        <dbReference type="EMBL" id="KAJ1129716.1"/>
    </source>
</evidence>
<organism evidence="2 3">
    <name type="scientific">Pleurodeles waltl</name>
    <name type="common">Iberian ribbed newt</name>
    <dbReference type="NCBI Taxonomy" id="8319"/>
    <lineage>
        <taxon>Eukaryota</taxon>
        <taxon>Metazoa</taxon>
        <taxon>Chordata</taxon>
        <taxon>Craniata</taxon>
        <taxon>Vertebrata</taxon>
        <taxon>Euteleostomi</taxon>
        <taxon>Amphibia</taxon>
        <taxon>Batrachia</taxon>
        <taxon>Caudata</taxon>
        <taxon>Salamandroidea</taxon>
        <taxon>Salamandridae</taxon>
        <taxon>Pleurodelinae</taxon>
        <taxon>Pleurodeles</taxon>
    </lineage>
</organism>
<comment type="caution">
    <text evidence="2">The sequence shown here is derived from an EMBL/GenBank/DDBJ whole genome shotgun (WGS) entry which is preliminary data.</text>
</comment>
<proteinExistence type="predicted"/>
<feature type="compositionally biased region" description="Basic residues" evidence="1">
    <location>
        <begin position="91"/>
        <end position="103"/>
    </location>
</feature>
<protein>
    <submittedName>
        <fullName evidence="2">Uncharacterized protein</fullName>
    </submittedName>
</protein>
<dbReference type="AlphaFoldDB" id="A0AAV7PQN1"/>
<dbReference type="EMBL" id="JANPWB010000011">
    <property type="protein sequence ID" value="KAJ1129716.1"/>
    <property type="molecule type" value="Genomic_DNA"/>
</dbReference>
<accession>A0AAV7PQN1</accession>
<sequence>MEVRQRASFPKVKQLLRECNITYSRLFPARRRVVDGEKTGRKLTSYLPRTRHGPGCMPKDWFHLKVMQPKKKTGSHTKHGARKNPESQRAHPGHKQLRAKHKP</sequence>
<evidence type="ECO:0000256" key="1">
    <source>
        <dbReference type="SAM" id="MobiDB-lite"/>
    </source>
</evidence>
<feature type="region of interest" description="Disordered" evidence="1">
    <location>
        <begin position="67"/>
        <end position="103"/>
    </location>
</feature>